<evidence type="ECO:0000256" key="10">
    <source>
        <dbReference type="ARBA" id="ARBA00022833"/>
    </source>
</evidence>
<evidence type="ECO:0000313" key="17">
    <source>
        <dbReference type="Proteomes" id="UP001180020"/>
    </source>
</evidence>
<dbReference type="SMART" id="SM00184">
    <property type="entry name" value="RING"/>
    <property type="match status" value="1"/>
</dbReference>
<gene>
    <name evidence="16" type="primary">ATL16</name>
    <name evidence="16" type="ORF">QJS10_CPB18g01650</name>
</gene>
<keyword evidence="17" id="KW-1185">Reference proteome</keyword>
<keyword evidence="9" id="KW-0833">Ubl conjugation pathway</keyword>
<evidence type="ECO:0000256" key="13">
    <source>
        <dbReference type="PROSITE-ProRule" id="PRU00175"/>
    </source>
</evidence>
<dbReference type="InterPro" id="IPR001841">
    <property type="entry name" value="Znf_RING"/>
</dbReference>
<keyword evidence="6 14" id="KW-0812">Transmembrane</keyword>
<keyword evidence="5" id="KW-0808">Transferase</keyword>
<evidence type="ECO:0000256" key="2">
    <source>
        <dbReference type="ARBA" id="ARBA00004167"/>
    </source>
</evidence>
<keyword evidence="8 13" id="KW-0863">Zinc-finger</keyword>
<dbReference type="InterPro" id="IPR044600">
    <property type="entry name" value="ATL1/ATL16-like"/>
</dbReference>
<evidence type="ECO:0000313" key="16">
    <source>
        <dbReference type="EMBL" id="KAK1291093.1"/>
    </source>
</evidence>
<feature type="domain" description="RING-type" evidence="15">
    <location>
        <begin position="133"/>
        <end position="175"/>
    </location>
</feature>
<protein>
    <recommendedName>
        <fullName evidence="4">RING-type E3 ubiquitin transferase</fullName>
        <ecNumber evidence="4">2.3.2.27</ecNumber>
    </recommendedName>
</protein>
<dbReference type="GO" id="GO:0061630">
    <property type="term" value="F:ubiquitin protein ligase activity"/>
    <property type="evidence" value="ECO:0007669"/>
    <property type="project" value="UniProtKB-EC"/>
</dbReference>
<evidence type="ECO:0000256" key="9">
    <source>
        <dbReference type="ARBA" id="ARBA00022786"/>
    </source>
</evidence>
<dbReference type="Pfam" id="PF13639">
    <property type="entry name" value="zf-RING_2"/>
    <property type="match status" value="1"/>
</dbReference>
<evidence type="ECO:0000256" key="8">
    <source>
        <dbReference type="ARBA" id="ARBA00022771"/>
    </source>
</evidence>
<keyword evidence="12 14" id="KW-0472">Membrane</keyword>
<evidence type="ECO:0000256" key="5">
    <source>
        <dbReference type="ARBA" id="ARBA00022679"/>
    </source>
</evidence>
<name>A0AAV9CS80_ACOCL</name>
<comment type="catalytic activity">
    <reaction evidence="1">
        <text>S-ubiquitinyl-[E2 ubiquitin-conjugating enzyme]-L-cysteine + [acceptor protein]-L-lysine = [E2 ubiquitin-conjugating enzyme]-L-cysteine + N(6)-ubiquitinyl-[acceptor protein]-L-lysine.</text>
        <dbReference type="EC" id="2.3.2.27"/>
    </reaction>
</comment>
<dbReference type="GO" id="GO:0016567">
    <property type="term" value="P:protein ubiquitination"/>
    <property type="evidence" value="ECO:0007669"/>
    <property type="project" value="InterPro"/>
</dbReference>
<evidence type="ECO:0000256" key="4">
    <source>
        <dbReference type="ARBA" id="ARBA00012483"/>
    </source>
</evidence>
<dbReference type="AlphaFoldDB" id="A0AAV9CS80"/>
<comment type="caution">
    <text evidence="16">The sequence shown here is derived from an EMBL/GenBank/DDBJ whole genome shotgun (WGS) entry which is preliminary data.</text>
</comment>
<evidence type="ECO:0000256" key="7">
    <source>
        <dbReference type="ARBA" id="ARBA00022723"/>
    </source>
</evidence>
<dbReference type="PROSITE" id="PS50089">
    <property type="entry name" value="ZF_RING_2"/>
    <property type="match status" value="1"/>
</dbReference>
<sequence>MDLTHTIYFKTISPTQQQQIYQPPIRPNSQSSSTSFPILVIAILGILTTAILLLSYYVFVIKCCLNWRRPSSDTLSRARLHQDLHMAALTAAHSPAMESRGLDESVIRLIPIVRFRKGGSAGGSERYKSLYECAVCLCEFQEEEKLRLLPSCLHSFHIDCIDTWLQSNANCPLCRFTISNDPTQLIMSGGGGGNDVVVIEVIGEGGDDHRSQDELITGTEAALPPQEPIHNDPSPKQIERRMFVQKKRKKLSHQFVSSMGDECIDVRVKDEQFCVQPIRRSFSMDSSSDRQLYLTVQEALHQQQQKLHNPHLQEATISACDVSGDSISCGRVRRSLFSFGSHGRGSRSAITPIEFDCESHNTNLS</sequence>
<dbReference type="FunFam" id="3.30.40.10:FF:000187">
    <property type="entry name" value="E3 ubiquitin-protein ligase ATL6"/>
    <property type="match status" value="1"/>
</dbReference>
<evidence type="ECO:0000259" key="15">
    <source>
        <dbReference type="PROSITE" id="PS50089"/>
    </source>
</evidence>
<accession>A0AAV9CS80</accession>
<dbReference type="PANTHER" id="PTHR46913:SF1">
    <property type="entry name" value="RING-H2 FINGER PROTEIN ATL16"/>
    <property type="match status" value="1"/>
</dbReference>
<evidence type="ECO:0000256" key="1">
    <source>
        <dbReference type="ARBA" id="ARBA00000900"/>
    </source>
</evidence>
<comment type="pathway">
    <text evidence="3">Protein modification; protein ubiquitination.</text>
</comment>
<dbReference type="EMBL" id="JAUJYO010000018">
    <property type="protein sequence ID" value="KAK1291093.1"/>
    <property type="molecule type" value="Genomic_DNA"/>
</dbReference>
<dbReference type="Gene3D" id="3.30.40.10">
    <property type="entry name" value="Zinc/RING finger domain, C3HC4 (zinc finger)"/>
    <property type="match status" value="1"/>
</dbReference>
<dbReference type="PANTHER" id="PTHR46913">
    <property type="entry name" value="RING-H2 FINGER PROTEIN ATL16"/>
    <property type="match status" value="1"/>
</dbReference>
<keyword evidence="10" id="KW-0862">Zinc</keyword>
<dbReference type="GO" id="GO:0008270">
    <property type="term" value="F:zinc ion binding"/>
    <property type="evidence" value="ECO:0007669"/>
    <property type="project" value="UniProtKB-KW"/>
</dbReference>
<dbReference type="SUPFAM" id="SSF57850">
    <property type="entry name" value="RING/U-box"/>
    <property type="match status" value="1"/>
</dbReference>
<dbReference type="EC" id="2.3.2.27" evidence="4"/>
<reference evidence="16" key="2">
    <citation type="submission" date="2023-06" db="EMBL/GenBank/DDBJ databases">
        <authorList>
            <person name="Ma L."/>
            <person name="Liu K.-W."/>
            <person name="Li Z."/>
            <person name="Hsiao Y.-Y."/>
            <person name="Qi Y."/>
            <person name="Fu T."/>
            <person name="Tang G."/>
            <person name="Zhang D."/>
            <person name="Sun W.-H."/>
            <person name="Liu D.-K."/>
            <person name="Li Y."/>
            <person name="Chen G.-Z."/>
            <person name="Liu X.-D."/>
            <person name="Liao X.-Y."/>
            <person name="Jiang Y.-T."/>
            <person name="Yu X."/>
            <person name="Hao Y."/>
            <person name="Huang J."/>
            <person name="Zhao X.-W."/>
            <person name="Ke S."/>
            <person name="Chen Y.-Y."/>
            <person name="Wu W.-L."/>
            <person name="Hsu J.-L."/>
            <person name="Lin Y.-F."/>
            <person name="Huang M.-D."/>
            <person name="Li C.-Y."/>
            <person name="Huang L."/>
            <person name="Wang Z.-W."/>
            <person name="Zhao X."/>
            <person name="Zhong W.-Y."/>
            <person name="Peng D.-H."/>
            <person name="Ahmad S."/>
            <person name="Lan S."/>
            <person name="Zhang J.-S."/>
            <person name="Tsai W.-C."/>
            <person name="Van De Peer Y."/>
            <person name="Liu Z.-J."/>
        </authorList>
    </citation>
    <scope>NUCLEOTIDE SEQUENCE</scope>
    <source>
        <strain evidence="16">CP</strain>
        <tissue evidence="16">Leaves</tissue>
    </source>
</reference>
<dbReference type="GO" id="GO:0016020">
    <property type="term" value="C:membrane"/>
    <property type="evidence" value="ECO:0007669"/>
    <property type="project" value="UniProtKB-SubCell"/>
</dbReference>
<organism evidence="16 17">
    <name type="scientific">Acorus calamus</name>
    <name type="common">Sweet flag</name>
    <dbReference type="NCBI Taxonomy" id="4465"/>
    <lineage>
        <taxon>Eukaryota</taxon>
        <taxon>Viridiplantae</taxon>
        <taxon>Streptophyta</taxon>
        <taxon>Embryophyta</taxon>
        <taxon>Tracheophyta</taxon>
        <taxon>Spermatophyta</taxon>
        <taxon>Magnoliopsida</taxon>
        <taxon>Liliopsida</taxon>
        <taxon>Acoraceae</taxon>
        <taxon>Acorus</taxon>
    </lineage>
</organism>
<dbReference type="Proteomes" id="UP001180020">
    <property type="component" value="Unassembled WGS sequence"/>
</dbReference>
<dbReference type="InterPro" id="IPR013083">
    <property type="entry name" value="Znf_RING/FYVE/PHD"/>
</dbReference>
<proteinExistence type="predicted"/>
<keyword evidence="11 14" id="KW-1133">Transmembrane helix</keyword>
<feature type="transmembrane region" description="Helical" evidence="14">
    <location>
        <begin position="36"/>
        <end position="59"/>
    </location>
</feature>
<evidence type="ECO:0000256" key="14">
    <source>
        <dbReference type="SAM" id="Phobius"/>
    </source>
</evidence>
<evidence type="ECO:0000256" key="12">
    <source>
        <dbReference type="ARBA" id="ARBA00023136"/>
    </source>
</evidence>
<comment type="subcellular location">
    <subcellularLocation>
        <location evidence="2">Membrane</location>
        <topology evidence="2">Single-pass membrane protein</topology>
    </subcellularLocation>
</comment>
<evidence type="ECO:0000256" key="11">
    <source>
        <dbReference type="ARBA" id="ARBA00022989"/>
    </source>
</evidence>
<evidence type="ECO:0000256" key="6">
    <source>
        <dbReference type="ARBA" id="ARBA00022692"/>
    </source>
</evidence>
<evidence type="ECO:0000256" key="3">
    <source>
        <dbReference type="ARBA" id="ARBA00004906"/>
    </source>
</evidence>
<reference evidence="16" key="1">
    <citation type="journal article" date="2023" name="Nat. Commun.">
        <title>Diploid and tetraploid genomes of Acorus and the evolution of monocots.</title>
        <authorList>
            <person name="Ma L."/>
            <person name="Liu K.W."/>
            <person name="Li Z."/>
            <person name="Hsiao Y.Y."/>
            <person name="Qi Y."/>
            <person name="Fu T."/>
            <person name="Tang G.D."/>
            <person name="Zhang D."/>
            <person name="Sun W.H."/>
            <person name="Liu D.K."/>
            <person name="Li Y."/>
            <person name="Chen G.Z."/>
            <person name="Liu X.D."/>
            <person name="Liao X.Y."/>
            <person name="Jiang Y.T."/>
            <person name="Yu X."/>
            <person name="Hao Y."/>
            <person name="Huang J."/>
            <person name="Zhao X.W."/>
            <person name="Ke S."/>
            <person name="Chen Y.Y."/>
            <person name="Wu W.L."/>
            <person name="Hsu J.L."/>
            <person name="Lin Y.F."/>
            <person name="Huang M.D."/>
            <person name="Li C.Y."/>
            <person name="Huang L."/>
            <person name="Wang Z.W."/>
            <person name="Zhao X."/>
            <person name="Zhong W.Y."/>
            <person name="Peng D.H."/>
            <person name="Ahmad S."/>
            <person name="Lan S."/>
            <person name="Zhang J.S."/>
            <person name="Tsai W.C."/>
            <person name="Van de Peer Y."/>
            <person name="Liu Z.J."/>
        </authorList>
    </citation>
    <scope>NUCLEOTIDE SEQUENCE</scope>
    <source>
        <strain evidence="16">CP</strain>
    </source>
</reference>
<dbReference type="CDD" id="cd16461">
    <property type="entry name" value="RING-H2_EL5-like"/>
    <property type="match status" value="1"/>
</dbReference>
<keyword evidence="7" id="KW-0479">Metal-binding</keyword>